<protein>
    <submittedName>
        <fullName evidence="4">Stage V sporulation protein SpoVR/YcgB, involved in spore cortex formation</fullName>
    </submittedName>
</protein>
<dbReference type="NCBIfam" id="NF008737">
    <property type="entry name" value="PRK11767.1"/>
    <property type="match status" value="1"/>
</dbReference>
<reference evidence="3 5" key="1">
    <citation type="submission" date="2015-09" db="EMBL/GenBank/DDBJ databases">
        <title>Identification and resolution of microdiversity through metagenomic sequencing of parallel consortia.</title>
        <authorList>
            <person name="Nelson W.C."/>
            <person name="Romine M.F."/>
            <person name="Lindemann S.R."/>
        </authorList>
    </citation>
    <scope>NUCLEOTIDE SEQUENCE [LARGE SCALE GENOMIC DNA]</scope>
    <source>
        <strain evidence="3">HL-109</strain>
    </source>
</reference>
<evidence type="ECO:0000313" key="6">
    <source>
        <dbReference type="Proteomes" id="UP000182800"/>
    </source>
</evidence>
<evidence type="ECO:0000313" key="3">
    <source>
        <dbReference type="EMBL" id="KPQ12385.1"/>
    </source>
</evidence>
<dbReference type="InterPro" id="IPR056174">
    <property type="entry name" value="SpoVR_N"/>
</dbReference>
<dbReference type="InterPro" id="IPR057270">
    <property type="entry name" value="Ycgb-like"/>
</dbReference>
<dbReference type="Proteomes" id="UP000050497">
    <property type="component" value="Unassembled WGS sequence"/>
</dbReference>
<dbReference type="InterPro" id="IPR057008">
    <property type="entry name" value="SpoVR-like_C"/>
</dbReference>
<dbReference type="EMBL" id="FMBM01000002">
    <property type="protein sequence ID" value="SCC81287.1"/>
    <property type="molecule type" value="Genomic_DNA"/>
</dbReference>
<reference evidence="4 6" key="2">
    <citation type="submission" date="2016-08" db="EMBL/GenBank/DDBJ databases">
        <authorList>
            <person name="Varghese N."/>
            <person name="Submissions Spin"/>
        </authorList>
    </citation>
    <scope>NUCLEOTIDE SEQUENCE [LARGE SCALE GENOMIC DNA]</scope>
    <source>
        <strain evidence="4 6">HL-109</strain>
    </source>
</reference>
<accession>A0A0P7XAS8</accession>
<dbReference type="Proteomes" id="UP000182800">
    <property type="component" value="Unassembled WGS sequence"/>
</dbReference>
<evidence type="ECO:0000259" key="2">
    <source>
        <dbReference type="Pfam" id="PF24755"/>
    </source>
</evidence>
<comment type="caution">
    <text evidence="3">The sequence shown here is derived from an EMBL/GenBank/DDBJ whole genome shotgun (WGS) entry which is preliminary data.</text>
</comment>
<evidence type="ECO:0000313" key="5">
    <source>
        <dbReference type="Proteomes" id="UP000050497"/>
    </source>
</evidence>
<feature type="domain" description="SpoVR protein-like N-terminal" evidence="1">
    <location>
        <begin position="23"/>
        <end position="446"/>
    </location>
</feature>
<keyword evidence="6" id="KW-1185">Reference proteome</keyword>
<proteinExistence type="predicted"/>
<gene>
    <name evidence="4" type="ORF">GA0071312_2223</name>
    <name evidence="3" type="ORF">HLUCCO17_02130</name>
</gene>
<dbReference type="RefSeq" id="WP_074445015.1">
    <property type="nucleotide sequence ID" value="NZ_FMBM01000002.1"/>
</dbReference>
<dbReference type="InterPro" id="IPR007390">
    <property type="entry name" value="Spore_V_R"/>
</dbReference>
<dbReference type="STRING" id="1653334.GA0071312_2223"/>
<dbReference type="PANTHER" id="PTHR30029">
    <property type="entry name" value="STAGE V SPORULATION PROTEIN R"/>
    <property type="match status" value="1"/>
</dbReference>
<feature type="domain" description="SpoVR-like C-terminal" evidence="2">
    <location>
        <begin position="451"/>
        <end position="503"/>
    </location>
</feature>
<dbReference type="PATRIC" id="fig|1653334.4.peg.943"/>
<evidence type="ECO:0000259" key="1">
    <source>
        <dbReference type="Pfam" id="PF04293"/>
    </source>
</evidence>
<dbReference type="PANTHER" id="PTHR30029:SF2">
    <property type="entry name" value="STAGE V SPORULATION PROTEIN R"/>
    <property type="match status" value="1"/>
</dbReference>
<evidence type="ECO:0000313" key="4">
    <source>
        <dbReference type="EMBL" id="SCC81287.1"/>
    </source>
</evidence>
<dbReference type="AlphaFoldDB" id="A0A0P7XAS8"/>
<sequence>MSTKTAQTAVNPPQKPRLYEGADWDFETLRRINEACEEIAIGELGLDVYTNQIEVITAEQMLDAYSSIGMPLFYKHWSFGKHFATHEASYRKGMRGLAYEIVINSNPCISYVMEENTATMQALVIAHAAFGHNHFFKNNYLFRQWTDADGILDYLEFAKGYIAECEERYGHGPVERLLDAAHALMNQAVHRYPRKMQPDLRSEEQRERERRQHEEQMYNDLWRTVPVKERTGPDDADLERRRALLQLPQENLLYFLEKSGPKLAPWQRECLRIVRLIAQYFYPQGQTKVMNEGCASYVHYEIMNRLHETGQIGDGDMLEFLRSHTNVVYQPEFHERHYSGINPYALGFAMMKDIERICREPTEEDRVWFPDIAGVGDHMPVLREIWANYRDESFILQYLSPHLMRKFKLFHVADDDTQPDMLVDAIHDERGYRRLRRALARQYDVAWLDADIQIVDVDLAGDRRLIVQHNVLNRIPLDESNARRTLQHLADLWGYEVMMKEVDTQSGEVLKEHRAVARDRIV</sequence>
<organism evidence="3 5">
    <name type="scientific">Saliniramus fredricksonii</name>
    <dbReference type="NCBI Taxonomy" id="1653334"/>
    <lineage>
        <taxon>Bacteria</taxon>
        <taxon>Pseudomonadati</taxon>
        <taxon>Pseudomonadota</taxon>
        <taxon>Alphaproteobacteria</taxon>
        <taxon>Hyphomicrobiales</taxon>
        <taxon>Salinarimonadaceae</taxon>
        <taxon>Saliniramus</taxon>
    </lineage>
</organism>
<dbReference type="Pfam" id="PF24755">
    <property type="entry name" value="SpoVR_C"/>
    <property type="match status" value="1"/>
</dbReference>
<dbReference type="OrthoDB" id="9784270at2"/>
<name>A0A0P7XAS8_9HYPH</name>
<dbReference type="Pfam" id="PF04293">
    <property type="entry name" value="SpoVR"/>
    <property type="match status" value="1"/>
</dbReference>
<dbReference type="EMBL" id="LJSX01000002">
    <property type="protein sequence ID" value="KPQ12385.1"/>
    <property type="molecule type" value="Genomic_DNA"/>
</dbReference>